<sequence>MKAIFYRNFMYERGYLLAYFICFVLTFFAQFTFGFENIEIINFVPIYFIATVSIHCINNAILLNKQSSQIFYNSLPISKIDIVKAHYLYNLLLTIISFVLIIIIALYKNDTIFLQAAIFIVATNLLTLSIVYPTYAHVNINQLGAWILGAMYAIFAMLYFGTYSNRSYAFSEILGWKIFLYYTPSMLLIVAIIIWIIQFSRAIHSAKKDKITIYGGVK</sequence>
<feature type="transmembrane region" description="Helical" evidence="1">
    <location>
        <begin position="181"/>
        <end position="200"/>
    </location>
</feature>
<keyword evidence="1" id="KW-0812">Transmembrane</keyword>
<feature type="transmembrane region" description="Helical" evidence="1">
    <location>
        <begin position="112"/>
        <end position="131"/>
    </location>
</feature>
<keyword evidence="1" id="KW-0472">Membrane</keyword>
<feature type="transmembrane region" description="Helical" evidence="1">
    <location>
        <begin position="87"/>
        <end position="106"/>
    </location>
</feature>
<evidence type="ECO:0000313" key="5">
    <source>
        <dbReference type="Proteomes" id="UP001223261"/>
    </source>
</evidence>
<dbReference type="RefSeq" id="WP_182094028.1">
    <property type="nucleotide sequence ID" value="NZ_CP059679.1"/>
</dbReference>
<organism evidence="3 5">
    <name type="scientific">Mammaliicoccus lentus</name>
    <name type="common">Staphylococcus lentus</name>
    <dbReference type="NCBI Taxonomy" id="42858"/>
    <lineage>
        <taxon>Bacteria</taxon>
        <taxon>Bacillati</taxon>
        <taxon>Bacillota</taxon>
        <taxon>Bacilli</taxon>
        <taxon>Bacillales</taxon>
        <taxon>Staphylococcaceae</taxon>
        <taxon>Mammaliicoccus</taxon>
    </lineage>
</organism>
<evidence type="ECO:0000313" key="3">
    <source>
        <dbReference type="EMBL" id="WHI59181.1"/>
    </source>
</evidence>
<accession>A0AAX3W2P8</accession>
<dbReference type="InterPro" id="IPR025699">
    <property type="entry name" value="ABC2_memb-like"/>
</dbReference>
<feature type="transmembrane region" description="Helical" evidence="1">
    <location>
        <begin position="143"/>
        <end position="161"/>
    </location>
</feature>
<dbReference type="AlphaFoldDB" id="A0AAX3W2P8"/>
<feature type="transmembrane region" description="Helical" evidence="1">
    <location>
        <begin position="40"/>
        <end position="63"/>
    </location>
</feature>
<evidence type="ECO:0000313" key="2">
    <source>
        <dbReference type="EMBL" id="MBU6113719.1"/>
    </source>
</evidence>
<name>A0AAX3W2P8_MAMLE</name>
<dbReference type="Proteomes" id="UP001223261">
    <property type="component" value="Chromosome"/>
</dbReference>
<reference evidence="3" key="2">
    <citation type="journal article" date="2023" name="Antibiotics">
        <title>Prevalence and Molecular Characterization of Methicillin-Resistant Staphylococci (MRS) and Mammaliicocci (MRM) in Dromedary Camels from Algeria: First Detection of SCCmec-mecC Hybrid in Methicillin-Resistant Mammaliicoccus lentus.</title>
        <authorList>
            <person name="Belhout C."/>
            <person name="Boyen F."/>
            <person name="Vereecke N."/>
            <person name="Theuns S."/>
            <person name="Taibi N."/>
            <person name="Stegger M."/>
            <person name="de la Fe-Rodriguez P.Y."/>
            <person name="Bouayad L."/>
            <person name="Elgroud R."/>
            <person name="Butaye P."/>
        </authorList>
    </citation>
    <scope>NUCLEOTIDE SEQUENCE</scope>
    <source>
        <strain evidence="3">7048</strain>
    </source>
</reference>
<dbReference type="GeneID" id="99676089"/>
<protein>
    <submittedName>
        <fullName evidence="3">ABC-2 transporter permease</fullName>
    </submittedName>
</protein>
<evidence type="ECO:0000256" key="1">
    <source>
        <dbReference type="SAM" id="Phobius"/>
    </source>
</evidence>
<feature type="transmembrane region" description="Helical" evidence="1">
    <location>
        <begin position="16"/>
        <end position="34"/>
    </location>
</feature>
<reference evidence="2 4" key="1">
    <citation type="submission" date="2021-06" db="EMBL/GenBank/DDBJ databases">
        <title>Staphylococcus lentus K169 genome sequencing.</title>
        <authorList>
            <person name="Sundareshan S."/>
            <person name="Akhila D.S."/>
            <person name="Prachi D."/>
            <person name="Sivakumar R."/>
            <person name="Rajendhran J."/>
            <person name="Isloor S."/>
            <person name="Hegde N.R."/>
        </authorList>
    </citation>
    <scope>NUCLEOTIDE SEQUENCE [LARGE SCALE GENOMIC DNA]</scope>
    <source>
        <strain evidence="2 4">K169</strain>
    </source>
</reference>
<keyword evidence="1" id="KW-1133">Transmembrane helix</keyword>
<dbReference type="Pfam" id="PF13346">
    <property type="entry name" value="ABC2_membrane_5"/>
    <property type="match status" value="1"/>
</dbReference>
<gene>
    <name evidence="2" type="ORF">KQ656_07100</name>
    <name evidence="3" type="ORF">PYH69_10670</name>
</gene>
<dbReference type="Proteomes" id="UP000770161">
    <property type="component" value="Unassembled WGS sequence"/>
</dbReference>
<proteinExistence type="predicted"/>
<dbReference type="EMBL" id="CP118848">
    <property type="protein sequence ID" value="WHI59181.1"/>
    <property type="molecule type" value="Genomic_DNA"/>
</dbReference>
<evidence type="ECO:0000313" key="4">
    <source>
        <dbReference type="Proteomes" id="UP000770161"/>
    </source>
</evidence>
<keyword evidence="4" id="KW-1185">Reference proteome</keyword>
<dbReference type="EMBL" id="JAHLZN010000010">
    <property type="protein sequence ID" value="MBU6113719.1"/>
    <property type="molecule type" value="Genomic_DNA"/>
</dbReference>